<comment type="pathway">
    <text evidence="4 14">Isoprenoid biosynthesis; isopentenyl diphosphate biosynthesis via DXP pathway; isopentenyl diphosphate from 1-deoxy-D-xylulose 5-phosphate: step 4/6.</text>
</comment>
<protein>
    <recommendedName>
        <fullName evidence="14">Bifunctional enzyme IspD/IspF</fullName>
    </recommendedName>
    <domain>
        <recommendedName>
            <fullName evidence="14">2-C-methyl-D-erythritol 4-phosphate cytidylyltransferase</fullName>
            <ecNumber evidence="14">2.7.7.60</ecNumber>
        </recommendedName>
        <alternativeName>
            <fullName evidence="14">4-diphosphocytidyl-2C-methyl-D-erythritol synthase</fullName>
        </alternativeName>
        <alternativeName>
            <fullName evidence="14">MEP cytidylyltransferase</fullName>
            <shortName evidence="14">MCT</shortName>
        </alternativeName>
    </domain>
    <domain>
        <recommendedName>
            <fullName evidence="14">2-C-methyl-D-erythritol 2,4-cyclodiphosphate synthase</fullName>
            <shortName evidence="14">MECDP-synthase</shortName>
            <shortName evidence="14">MECPP-synthase</shortName>
            <shortName evidence="14">MECPS</shortName>
            <ecNumber evidence="14">4.6.1.12</ecNumber>
        </recommendedName>
    </domain>
</protein>
<feature type="site" description="Transition state stabilizer" evidence="14">
    <location>
        <position position="259"/>
    </location>
</feature>
<gene>
    <name evidence="14" type="primary">ispDF</name>
    <name evidence="16" type="ORF">H8876_07600</name>
</gene>
<comment type="catalytic activity">
    <reaction evidence="1 14">
        <text>4-CDP-2-C-methyl-D-erythritol 2-phosphate = 2-C-methyl-D-erythritol 2,4-cyclic diphosphate + CMP</text>
        <dbReference type="Rhea" id="RHEA:23864"/>
        <dbReference type="ChEBI" id="CHEBI:57919"/>
        <dbReference type="ChEBI" id="CHEBI:58483"/>
        <dbReference type="ChEBI" id="CHEBI:60377"/>
        <dbReference type="EC" id="4.6.1.12"/>
    </reaction>
</comment>
<evidence type="ECO:0000256" key="1">
    <source>
        <dbReference type="ARBA" id="ARBA00000200"/>
    </source>
</evidence>
<feature type="binding site" evidence="14">
    <location>
        <position position="364"/>
    </location>
    <ligand>
        <name>4-CDP-2-C-methyl-D-erythritol 2-phosphate</name>
        <dbReference type="ChEBI" id="CHEBI:57919"/>
    </ligand>
</feature>
<keyword evidence="17" id="KW-1185">Reference proteome</keyword>
<feature type="binding site" evidence="14">
    <location>
        <begin position="357"/>
        <end position="360"/>
    </location>
    <ligand>
        <name>4-CDP-2-C-methyl-D-erythritol 2-phosphate</name>
        <dbReference type="ChEBI" id="CHEBI:57919"/>
    </ligand>
</feature>
<evidence type="ECO:0000259" key="15">
    <source>
        <dbReference type="Pfam" id="PF02542"/>
    </source>
</evidence>
<evidence type="ECO:0000313" key="16">
    <source>
        <dbReference type="EMBL" id="MBC5999860.1"/>
    </source>
</evidence>
<evidence type="ECO:0000313" key="17">
    <source>
        <dbReference type="Proteomes" id="UP000644115"/>
    </source>
</evidence>
<feature type="site" description="Transition state stabilizer" evidence="14">
    <location>
        <position position="26"/>
    </location>
</feature>
<keyword evidence="9 14" id="KW-0548">Nucleotidyltransferase</keyword>
<feature type="site" description="Positions MEP for the nucleophilic attack" evidence="14">
    <location>
        <position position="159"/>
    </location>
</feature>
<comment type="pathway">
    <text evidence="5 14">Isoprenoid biosynthesis; isopentenyl diphosphate biosynthesis via DXP pathway; isopentenyl diphosphate from 1-deoxy-D-xylulose 5-phosphate: step 2/6.</text>
</comment>
<dbReference type="GO" id="GO:0016114">
    <property type="term" value="P:terpenoid biosynthetic process"/>
    <property type="evidence" value="ECO:0007669"/>
    <property type="project" value="InterPro"/>
</dbReference>
<evidence type="ECO:0000256" key="10">
    <source>
        <dbReference type="ARBA" id="ARBA00022723"/>
    </source>
</evidence>
<dbReference type="Pfam" id="PF02542">
    <property type="entry name" value="YgbB"/>
    <property type="match status" value="1"/>
</dbReference>
<dbReference type="CDD" id="cd02516">
    <property type="entry name" value="CDP-ME_synthetase"/>
    <property type="match status" value="1"/>
</dbReference>
<dbReference type="GO" id="GO:0019288">
    <property type="term" value="P:isopentenyl diphosphate biosynthetic process, methylerythritol 4-phosphate pathway"/>
    <property type="evidence" value="ECO:0007669"/>
    <property type="project" value="UniProtKB-UniRule"/>
</dbReference>
<feature type="binding site" evidence="14">
    <location>
        <begin position="259"/>
        <end position="260"/>
    </location>
    <ligand>
        <name>4-CDP-2-C-methyl-D-erythritol 2-phosphate</name>
        <dbReference type="ChEBI" id="CHEBI:57919"/>
    </ligand>
</feature>
<comment type="similarity">
    <text evidence="14">In the N-terminal section; belongs to the IspD/TarI cytidylyltransferase family. IspD subfamily.</text>
</comment>
<comment type="similarity">
    <text evidence="14">In the C-terminal section; belongs to the IspF family.</text>
</comment>
<evidence type="ECO:0000256" key="11">
    <source>
        <dbReference type="ARBA" id="ARBA00023229"/>
    </source>
</evidence>
<dbReference type="GO" id="GO:0008685">
    <property type="term" value="F:2-C-methyl-D-erythritol 2,4-cyclodiphosphate synthase activity"/>
    <property type="evidence" value="ECO:0007669"/>
    <property type="project" value="UniProtKB-UniRule"/>
</dbReference>
<feature type="binding site" evidence="14">
    <location>
        <begin position="233"/>
        <end position="235"/>
    </location>
    <ligand>
        <name>4-CDP-2-C-methyl-D-erythritol 2-phosphate</name>
        <dbReference type="ChEBI" id="CHEBI:57919"/>
    </ligand>
</feature>
<dbReference type="NCBIfam" id="TIGR00151">
    <property type="entry name" value="ispF"/>
    <property type="match status" value="1"/>
</dbReference>
<keyword evidence="10 14" id="KW-0479">Metal-binding</keyword>
<feature type="binding site" evidence="14">
    <location>
        <position position="367"/>
    </location>
    <ligand>
        <name>4-CDP-2-C-methyl-D-erythritol 2-phosphate</name>
        <dbReference type="ChEBI" id="CHEBI:57919"/>
    </ligand>
</feature>
<dbReference type="InterPro" id="IPR034683">
    <property type="entry name" value="IspD/TarI"/>
</dbReference>
<dbReference type="InterPro" id="IPR026596">
    <property type="entry name" value="IspD/F"/>
</dbReference>
<evidence type="ECO:0000256" key="8">
    <source>
        <dbReference type="ARBA" id="ARBA00022679"/>
    </source>
</evidence>
<feature type="site" description="Transition state stabilizer" evidence="14">
    <location>
        <position position="19"/>
    </location>
</feature>
<dbReference type="Gene3D" id="3.90.550.10">
    <property type="entry name" value="Spore Coat Polysaccharide Biosynthesis Protein SpsA, Chain A"/>
    <property type="match status" value="1"/>
</dbReference>
<dbReference type="AlphaFoldDB" id="A0A923SRZ2"/>
<dbReference type="SUPFAM" id="SSF69765">
    <property type="entry name" value="IpsF-like"/>
    <property type="match status" value="1"/>
</dbReference>
<comment type="similarity">
    <text evidence="6">Belongs to the IspF family.</text>
</comment>
<feature type="site" description="Transition state stabilizer" evidence="14">
    <location>
        <position position="358"/>
    </location>
</feature>
<feature type="site" description="Positions MEP for the nucleophilic attack" evidence="14">
    <location>
        <position position="215"/>
    </location>
</feature>
<comment type="similarity">
    <text evidence="7">Belongs to the IspD/TarI cytidylyltransferase family. IspD subfamily.</text>
</comment>
<feature type="binding site" evidence="14">
    <location>
        <begin position="281"/>
        <end position="283"/>
    </location>
    <ligand>
        <name>4-CDP-2-C-methyl-D-erythritol 2-phosphate</name>
        <dbReference type="ChEBI" id="CHEBI:57919"/>
    </ligand>
</feature>
<dbReference type="PROSITE" id="PS01350">
    <property type="entry name" value="ISPF"/>
    <property type="match status" value="1"/>
</dbReference>
<evidence type="ECO:0000256" key="9">
    <source>
        <dbReference type="ARBA" id="ARBA00022695"/>
    </source>
</evidence>
<keyword evidence="13 14" id="KW-0511">Multifunctional enzyme</keyword>
<reference evidence="16" key="1">
    <citation type="submission" date="2020-08" db="EMBL/GenBank/DDBJ databases">
        <authorList>
            <person name="Liu C."/>
            <person name="Sun Q."/>
        </authorList>
    </citation>
    <scope>NUCLEOTIDE SEQUENCE</scope>
    <source>
        <strain evidence="16">BX16</strain>
    </source>
</reference>
<dbReference type="RefSeq" id="WP_283241783.1">
    <property type="nucleotide sequence ID" value="NZ_JACRWC010000098.1"/>
</dbReference>
<feature type="region of interest" description="2-C-methyl-D-erythritol 4-phosphate cytidylyltransferase" evidence="14">
    <location>
        <begin position="1"/>
        <end position="227"/>
    </location>
</feature>
<dbReference type="FunFam" id="3.30.1330.50:FF:000001">
    <property type="entry name" value="2-C-methyl-D-erythritol 2,4-cyclodiphosphate synthase"/>
    <property type="match status" value="1"/>
</dbReference>
<proteinExistence type="inferred from homology"/>
<organism evidence="16 17">
    <name type="scientific">Lentihominibacter faecis</name>
    <dbReference type="NCBI Taxonomy" id="2764712"/>
    <lineage>
        <taxon>Bacteria</taxon>
        <taxon>Bacillati</taxon>
        <taxon>Bacillota</taxon>
        <taxon>Clostridia</taxon>
        <taxon>Peptostreptococcales</taxon>
        <taxon>Anaerovoracaceae</taxon>
        <taxon>Lentihominibacter</taxon>
    </lineage>
</organism>
<dbReference type="PROSITE" id="PS01295">
    <property type="entry name" value="ISPD"/>
    <property type="match status" value="1"/>
</dbReference>
<dbReference type="InterPro" id="IPR020555">
    <property type="entry name" value="MECDP_synthase_CS"/>
</dbReference>
<dbReference type="PANTHER" id="PTHR43181:SF1">
    <property type="entry name" value="2-C-METHYL-D-ERYTHRITOL 2,4-CYCLODIPHOSPHATE SYNTHASE, CHLOROPLASTIC"/>
    <property type="match status" value="1"/>
</dbReference>
<dbReference type="EC" id="4.6.1.12" evidence="14"/>
<evidence type="ECO:0000256" key="6">
    <source>
        <dbReference type="ARBA" id="ARBA00008480"/>
    </source>
</evidence>
<evidence type="ECO:0000256" key="7">
    <source>
        <dbReference type="ARBA" id="ARBA00009789"/>
    </source>
</evidence>
<dbReference type="NCBIfam" id="TIGR00453">
    <property type="entry name" value="ispD"/>
    <property type="match status" value="1"/>
</dbReference>
<evidence type="ECO:0000256" key="2">
    <source>
        <dbReference type="ARBA" id="ARBA00001282"/>
    </source>
</evidence>
<sequence length="381" mass="41515">MYENKKIAVIIAAAGKGTRVGGPIPKQYLKIGGEPVILKTLKAFAALDEVDHIFIVTNEEYMDRCQEIVRDNGLDKVKGIVKGGAERQESVYNALQEVNRICPGVSYVLIHDAARPFVSEQVVRNVIKATAEKGAAVACVAMKNSIRRMNGAGSQGVDRSEYCSVQTPQGFRKADLMEAHDKALREGIQATDDAMLVELAGFPVEVVDGDYQNIKITTREDLPIENRTGIGFDVHALTEGRRLILGGVDIPFERGLDGHSDADVLVHALMDALLGAAALGDIGRHFPDTDDAYKGISSMLLLQKVRDLLSENFFSIANVDMTIMAQRPRIGPHIEAMRENIAEVLGIGKSRINIKATTTERLGFVGREEGIAAEAICSIYR</sequence>
<feature type="region of interest" description="2-C-methyl-D-erythritol 2,4-cyclodiphosphate synthase" evidence="14">
    <location>
        <begin position="227"/>
        <end position="381"/>
    </location>
</feature>
<evidence type="ECO:0000256" key="13">
    <source>
        <dbReference type="ARBA" id="ARBA00023268"/>
    </source>
</evidence>
<dbReference type="HAMAP" id="MF_00108">
    <property type="entry name" value="IspD"/>
    <property type="match status" value="1"/>
</dbReference>
<dbReference type="HAMAP" id="MF_01520">
    <property type="entry name" value="IspDF"/>
    <property type="match status" value="1"/>
</dbReference>
<dbReference type="GO" id="GO:0046872">
    <property type="term" value="F:metal ion binding"/>
    <property type="evidence" value="ECO:0007669"/>
    <property type="project" value="UniProtKB-KW"/>
</dbReference>
<dbReference type="InterPro" id="IPR036571">
    <property type="entry name" value="MECDP_synthase_sf"/>
</dbReference>
<dbReference type="EMBL" id="JACRWC010000098">
    <property type="protein sequence ID" value="MBC5999860.1"/>
    <property type="molecule type" value="Genomic_DNA"/>
</dbReference>
<dbReference type="Proteomes" id="UP000644115">
    <property type="component" value="Unassembled WGS sequence"/>
</dbReference>
<keyword evidence="11 14" id="KW-0414">Isoprene biosynthesis</keyword>
<dbReference type="HAMAP" id="MF_00107">
    <property type="entry name" value="IspF"/>
    <property type="match status" value="1"/>
</dbReference>
<feature type="binding site" evidence="14">
    <location>
        <begin position="286"/>
        <end position="290"/>
    </location>
    <ligand>
        <name>4-CDP-2-C-methyl-D-erythritol 2-phosphate</name>
        <dbReference type="ChEBI" id="CHEBI:57919"/>
    </ligand>
</feature>
<dbReference type="Pfam" id="PF01128">
    <property type="entry name" value="IspD"/>
    <property type="match status" value="1"/>
</dbReference>
<dbReference type="SUPFAM" id="SSF53448">
    <property type="entry name" value="Nucleotide-diphospho-sugar transferases"/>
    <property type="match status" value="1"/>
</dbReference>
<comment type="function">
    <text evidence="14">Bifunctional enzyme that catalyzes the formation of 4-diphosphocytidyl-2-C-methyl-D-erythritol from CTP and 2-C-methyl-D-erythritol 4-phosphate (MEP) (IspD), and catalyzes the conversion of 4-diphosphocytidyl-2-C-methyl-D-erythritol 2-phosphate (CDP-ME2P) to 2-C-methyl-D-erythritol 2,4-cyclodiphosphate (ME-CPP) with a corresponding release of cytidine 5-monophosphate (CMP) (IspF).</text>
</comment>
<dbReference type="InterPro" id="IPR018294">
    <property type="entry name" value="ISPD_synthase_CS"/>
</dbReference>
<dbReference type="InterPro" id="IPR001228">
    <property type="entry name" value="IspD"/>
</dbReference>
<dbReference type="EC" id="2.7.7.60" evidence="14"/>
<dbReference type="InterPro" id="IPR029044">
    <property type="entry name" value="Nucleotide-diphossugar_trans"/>
</dbReference>
<evidence type="ECO:0000256" key="5">
    <source>
        <dbReference type="ARBA" id="ARBA00004787"/>
    </source>
</evidence>
<evidence type="ECO:0000256" key="12">
    <source>
        <dbReference type="ARBA" id="ARBA00023239"/>
    </source>
</evidence>
<feature type="domain" description="2-C-methyl-D-erythritol 2,4-cyclodiphosphate synthase" evidence="15">
    <location>
        <begin position="227"/>
        <end position="379"/>
    </location>
</feature>
<dbReference type="Gene3D" id="3.30.1330.50">
    <property type="entry name" value="2-C-methyl-D-erythritol 2,4-cyclodiphosphate synthase"/>
    <property type="match status" value="1"/>
</dbReference>
<evidence type="ECO:0000256" key="14">
    <source>
        <dbReference type="HAMAP-Rule" id="MF_01520"/>
    </source>
</evidence>
<feature type="binding site" evidence="14">
    <location>
        <position position="267"/>
    </location>
    <ligand>
        <name>a divalent metal cation</name>
        <dbReference type="ChEBI" id="CHEBI:60240"/>
    </ligand>
</feature>
<name>A0A923SRZ2_9FIRM</name>
<comment type="caution">
    <text evidence="14">Lacks conserved residue(s) required for the propagation of feature annotation.</text>
</comment>
<feature type="binding site" evidence="14">
    <location>
        <position position="235"/>
    </location>
    <ligand>
        <name>a divalent metal cation</name>
        <dbReference type="ChEBI" id="CHEBI:60240"/>
    </ligand>
</feature>
<evidence type="ECO:0000256" key="4">
    <source>
        <dbReference type="ARBA" id="ARBA00004709"/>
    </source>
</evidence>
<dbReference type="CDD" id="cd00554">
    <property type="entry name" value="MECDP_synthase"/>
    <property type="match status" value="1"/>
</dbReference>
<comment type="caution">
    <text evidence="16">The sequence shown here is derived from an EMBL/GenBank/DDBJ whole genome shotgun (WGS) entry which is preliminary data.</text>
</comment>
<dbReference type="FunFam" id="3.90.550.10:FF:000003">
    <property type="entry name" value="2-C-methyl-D-erythritol 4-phosphate cytidylyltransferase"/>
    <property type="match status" value="1"/>
</dbReference>
<comment type="catalytic activity">
    <reaction evidence="2 14">
        <text>2-C-methyl-D-erythritol 4-phosphate + CTP + H(+) = 4-CDP-2-C-methyl-D-erythritol + diphosphate</text>
        <dbReference type="Rhea" id="RHEA:13429"/>
        <dbReference type="ChEBI" id="CHEBI:15378"/>
        <dbReference type="ChEBI" id="CHEBI:33019"/>
        <dbReference type="ChEBI" id="CHEBI:37563"/>
        <dbReference type="ChEBI" id="CHEBI:57823"/>
        <dbReference type="ChEBI" id="CHEBI:58262"/>
        <dbReference type="EC" id="2.7.7.60"/>
    </reaction>
</comment>
<evidence type="ECO:0000256" key="3">
    <source>
        <dbReference type="ARBA" id="ARBA00001968"/>
    </source>
</evidence>
<keyword evidence="12 14" id="KW-0456">Lyase</keyword>
<feature type="binding site" evidence="14">
    <location>
        <position position="233"/>
    </location>
    <ligand>
        <name>a divalent metal cation</name>
        <dbReference type="ChEBI" id="CHEBI:60240"/>
    </ligand>
</feature>
<comment type="cofactor">
    <cofactor evidence="3 14">
        <name>a divalent metal cation</name>
        <dbReference type="ChEBI" id="CHEBI:60240"/>
    </cofactor>
</comment>
<dbReference type="GO" id="GO:0050518">
    <property type="term" value="F:2-C-methyl-D-erythritol 4-phosphate cytidylyltransferase activity"/>
    <property type="evidence" value="ECO:0007669"/>
    <property type="project" value="UniProtKB-UniRule"/>
</dbReference>
<dbReference type="InterPro" id="IPR003526">
    <property type="entry name" value="MECDP_synthase"/>
</dbReference>
<dbReference type="PANTHER" id="PTHR43181">
    <property type="entry name" value="2-C-METHYL-D-ERYTHRITOL 2,4-CYCLODIPHOSPHATE SYNTHASE, CHLOROPLASTIC"/>
    <property type="match status" value="1"/>
</dbReference>
<accession>A0A923SRZ2</accession>
<keyword evidence="8 14" id="KW-0808">Transferase</keyword>